<protein>
    <submittedName>
        <fullName evidence="2">Uncharacterized protein</fullName>
    </submittedName>
</protein>
<proteinExistence type="predicted"/>
<sequence>MSVDQTCFQICHALASLERHIMRGMRPSSTGCVLRAKPNKKWTRGHGMRPSSTGCVLQARYASFKFLKRPARFPASCRFPTSFPACYFPQFSQNQCIHHHHHRTPSPPNDQPLKAEPNHHHVWPEPILNNHQLYLLRSVISF</sequence>
<reference evidence="2" key="1">
    <citation type="journal article" date="2017" name="Nature">
        <title>The sunflower genome provides insights into oil metabolism, flowering and Asterid evolution.</title>
        <authorList>
            <person name="Badouin H."/>
            <person name="Gouzy J."/>
            <person name="Grassa C.J."/>
            <person name="Murat F."/>
            <person name="Staton S.E."/>
            <person name="Cottret L."/>
            <person name="Lelandais-Briere C."/>
            <person name="Owens G.L."/>
            <person name="Carrere S."/>
            <person name="Mayjonade B."/>
            <person name="Legrand L."/>
            <person name="Gill N."/>
            <person name="Kane N.C."/>
            <person name="Bowers J.E."/>
            <person name="Hubner S."/>
            <person name="Bellec A."/>
            <person name="Berard A."/>
            <person name="Berges H."/>
            <person name="Blanchet N."/>
            <person name="Boniface M.C."/>
            <person name="Brunel D."/>
            <person name="Catrice O."/>
            <person name="Chaidir N."/>
            <person name="Claudel C."/>
            <person name="Donnadieu C."/>
            <person name="Faraut T."/>
            <person name="Fievet G."/>
            <person name="Helmstetter N."/>
            <person name="King M."/>
            <person name="Knapp S.J."/>
            <person name="Lai Z."/>
            <person name="Le Paslier M.C."/>
            <person name="Lippi Y."/>
            <person name="Lorenzon L."/>
            <person name="Mandel J.R."/>
            <person name="Marage G."/>
            <person name="Marchand G."/>
            <person name="Marquand E."/>
            <person name="Bret-Mestries E."/>
            <person name="Morien E."/>
            <person name="Nambeesan S."/>
            <person name="Nguyen T."/>
            <person name="Pegot-Espagnet P."/>
            <person name="Pouilly N."/>
            <person name="Raftis F."/>
            <person name="Sallet E."/>
            <person name="Schiex T."/>
            <person name="Thomas J."/>
            <person name="Vandecasteele C."/>
            <person name="Vares D."/>
            <person name="Vear F."/>
            <person name="Vautrin S."/>
            <person name="Crespi M."/>
            <person name="Mangin B."/>
            <person name="Burke J.M."/>
            <person name="Salse J."/>
            <person name="Munos S."/>
            <person name="Vincourt P."/>
            <person name="Rieseberg L.H."/>
            <person name="Langlade N.B."/>
        </authorList>
    </citation>
    <scope>NUCLEOTIDE SEQUENCE</scope>
    <source>
        <tissue evidence="2">Leaves</tissue>
    </source>
</reference>
<keyword evidence="3" id="KW-1185">Reference proteome</keyword>
<dbReference type="Gramene" id="mRNA:HanXRQr2_Chr09g0387101">
    <property type="protein sequence ID" value="CDS:HanXRQr2_Chr09g0387101.1"/>
    <property type="gene ID" value="HanXRQr2_Chr09g0387101"/>
</dbReference>
<reference evidence="2" key="2">
    <citation type="submission" date="2020-06" db="EMBL/GenBank/DDBJ databases">
        <title>Helianthus annuus Genome sequencing and assembly Release 2.</title>
        <authorList>
            <person name="Gouzy J."/>
            <person name="Langlade N."/>
            <person name="Munos S."/>
        </authorList>
    </citation>
    <scope>NUCLEOTIDE SEQUENCE</scope>
    <source>
        <tissue evidence="2">Leaves</tissue>
    </source>
</reference>
<gene>
    <name evidence="2" type="ORF">HanXRQr2_Chr09g0387101</name>
</gene>
<evidence type="ECO:0000313" key="2">
    <source>
        <dbReference type="EMBL" id="KAF5790773.1"/>
    </source>
</evidence>
<dbReference type="Proteomes" id="UP000215914">
    <property type="component" value="Unassembled WGS sequence"/>
</dbReference>
<name>A0A9K3I5G9_HELAN</name>
<dbReference type="EMBL" id="MNCJ02000324">
    <property type="protein sequence ID" value="KAF5790773.1"/>
    <property type="molecule type" value="Genomic_DNA"/>
</dbReference>
<evidence type="ECO:0000313" key="3">
    <source>
        <dbReference type="Proteomes" id="UP000215914"/>
    </source>
</evidence>
<evidence type="ECO:0000256" key="1">
    <source>
        <dbReference type="SAM" id="MobiDB-lite"/>
    </source>
</evidence>
<feature type="region of interest" description="Disordered" evidence="1">
    <location>
        <begin position="98"/>
        <end position="117"/>
    </location>
</feature>
<dbReference type="AlphaFoldDB" id="A0A9K3I5G9"/>
<organism evidence="2 3">
    <name type="scientific">Helianthus annuus</name>
    <name type="common">Common sunflower</name>
    <dbReference type="NCBI Taxonomy" id="4232"/>
    <lineage>
        <taxon>Eukaryota</taxon>
        <taxon>Viridiplantae</taxon>
        <taxon>Streptophyta</taxon>
        <taxon>Embryophyta</taxon>
        <taxon>Tracheophyta</taxon>
        <taxon>Spermatophyta</taxon>
        <taxon>Magnoliopsida</taxon>
        <taxon>eudicotyledons</taxon>
        <taxon>Gunneridae</taxon>
        <taxon>Pentapetalae</taxon>
        <taxon>asterids</taxon>
        <taxon>campanulids</taxon>
        <taxon>Asterales</taxon>
        <taxon>Asteraceae</taxon>
        <taxon>Asteroideae</taxon>
        <taxon>Heliantheae alliance</taxon>
        <taxon>Heliantheae</taxon>
        <taxon>Helianthus</taxon>
    </lineage>
</organism>
<comment type="caution">
    <text evidence="2">The sequence shown here is derived from an EMBL/GenBank/DDBJ whole genome shotgun (WGS) entry which is preliminary data.</text>
</comment>
<accession>A0A9K3I5G9</accession>